<dbReference type="InterPro" id="IPR050794">
    <property type="entry name" value="CPA2_transporter"/>
</dbReference>
<feature type="transmembrane region" description="Helical" evidence="7">
    <location>
        <begin position="323"/>
        <end position="342"/>
    </location>
</feature>
<dbReference type="InterPro" id="IPR038770">
    <property type="entry name" value="Na+/solute_symporter_sf"/>
</dbReference>
<feature type="transmembrane region" description="Helical" evidence="7">
    <location>
        <begin position="77"/>
        <end position="94"/>
    </location>
</feature>
<feature type="domain" description="Cation/H+ exchanger transmembrane" evidence="8">
    <location>
        <begin position="24"/>
        <end position="401"/>
    </location>
</feature>
<feature type="transmembrane region" description="Helical" evidence="7">
    <location>
        <begin position="37"/>
        <end position="57"/>
    </location>
</feature>
<reference evidence="10" key="1">
    <citation type="submission" date="2015-09" db="EMBL/GenBank/DDBJ databases">
        <title>Complete sequence of Algoriphagus sp. M8-2.</title>
        <authorList>
            <person name="Shintani M."/>
        </authorList>
    </citation>
    <scope>NUCLEOTIDE SEQUENCE [LARGE SCALE GENOMIC DNA]</scope>
    <source>
        <strain evidence="10">M8-2</strain>
    </source>
</reference>
<organism evidence="9 10">
    <name type="scientific">Algoriphagus sanaruensis</name>
    <dbReference type="NCBI Taxonomy" id="1727163"/>
    <lineage>
        <taxon>Bacteria</taxon>
        <taxon>Pseudomonadati</taxon>
        <taxon>Bacteroidota</taxon>
        <taxon>Cytophagia</taxon>
        <taxon>Cytophagales</taxon>
        <taxon>Cyclobacteriaceae</taxon>
        <taxon>Algoriphagus</taxon>
    </lineage>
</organism>
<evidence type="ECO:0000256" key="5">
    <source>
        <dbReference type="ARBA" id="ARBA00023065"/>
    </source>
</evidence>
<dbReference type="InterPro" id="IPR006153">
    <property type="entry name" value="Cation/H_exchanger_TM"/>
</dbReference>
<keyword evidence="10" id="KW-1185">Reference proteome</keyword>
<feature type="transmembrane region" description="Helical" evidence="7">
    <location>
        <begin position="264"/>
        <end position="280"/>
    </location>
</feature>
<evidence type="ECO:0000256" key="6">
    <source>
        <dbReference type="ARBA" id="ARBA00023136"/>
    </source>
</evidence>
<feature type="transmembrane region" description="Helical" evidence="7">
    <location>
        <begin position="12"/>
        <end position="30"/>
    </location>
</feature>
<evidence type="ECO:0000256" key="1">
    <source>
        <dbReference type="ARBA" id="ARBA00004141"/>
    </source>
</evidence>
<feature type="transmembrane region" description="Helical" evidence="7">
    <location>
        <begin position="140"/>
        <end position="162"/>
    </location>
</feature>
<keyword evidence="4 7" id="KW-1133">Transmembrane helix</keyword>
<dbReference type="Gene3D" id="1.20.1530.20">
    <property type="match status" value="1"/>
</dbReference>
<dbReference type="GO" id="GO:1902600">
    <property type="term" value="P:proton transmembrane transport"/>
    <property type="evidence" value="ECO:0007669"/>
    <property type="project" value="InterPro"/>
</dbReference>
<accession>A0A142EIM6</accession>
<proteinExistence type="predicted"/>
<dbReference type="KEGG" id="alm:AO498_01165"/>
<feature type="transmembrane region" description="Helical" evidence="7">
    <location>
        <begin position="385"/>
        <end position="405"/>
    </location>
</feature>
<dbReference type="PANTHER" id="PTHR32468">
    <property type="entry name" value="CATION/H + ANTIPORTER"/>
    <property type="match status" value="1"/>
</dbReference>
<feature type="transmembrane region" description="Helical" evidence="7">
    <location>
        <begin position="106"/>
        <end position="128"/>
    </location>
</feature>
<dbReference type="Pfam" id="PF00999">
    <property type="entry name" value="Na_H_Exchanger"/>
    <property type="match status" value="1"/>
</dbReference>
<dbReference type="Proteomes" id="UP000073816">
    <property type="component" value="Chromosome"/>
</dbReference>
<name>A0A142EIM6_9BACT</name>
<evidence type="ECO:0000259" key="8">
    <source>
        <dbReference type="Pfam" id="PF00999"/>
    </source>
</evidence>
<keyword evidence="5" id="KW-0406">Ion transport</keyword>
<feature type="transmembrane region" description="Helical" evidence="7">
    <location>
        <begin position="354"/>
        <end position="373"/>
    </location>
</feature>
<evidence type="ECO:0000256" key="7">
    <source>
        <dbReference type="SAM" id="Phobius"/>
    </source>
</evidence>
<evidence type="ECO:0000313" key="10">
    <source>
        <dbReference type="Proteomes" id="UP000073816"/>
    </source>
</evidence>
<dbReference type="STRING" id="1727163.AO498_01165"/>
<dbReference type="RefSeq" id="WP_067542579.1">
    <property type="nucleotide sequence ID" value="NZ_CP012836.1"/>
</dbReference>
<evidence type="ECO:0000256" key="4">
    <source>
        <dbReference type="ARBA" id="ARBA00022989"/>
    </source>
</evidence>
<feature type="transmembrane region" description="Helical" evidence="7">
    <location>
        <begin position="292"/>
        <end position="311"/>
    </location>
</feature>
<sequence>METLNHKEVINLLLQLAAMLIMARVFSELARKLKQPAVVGEILAGIILGPTIFGSLFPDFFQNLFATHDMTNIALDGFVQIAVVLLLFIAGIEVELQVVWSQGKNALQIALASMALPIIAGFVVAYAFPEFLGVNIHDRIVASTFFGLAISITALAVIARILMDLNLFKTKSGLLIIAGAMIVDVVGWIVFSVILSLSESGKGGLGVWPTIGLTLFFTIFMLTLGKGLINRVLPWTNKNLAWPGGLLSLSLAICFLAASFTEFIGIHAIFGAFIIGVALGDSEHLTEKAKEILHQFINNIFAPIFFVSIGLKVNFIEGFDLGVVGVVVIVGFLTKYFGAYLGGRLSGLKRNTSMMIGFGLSARGSMDIILGLIALENGLVSESLFIGLVILALLSSIVSGPLMGWSEKLQFSGKSQ</sequence>
<keyword evidence="3 7" id="KW-0812">Transmembrane</keyword>
<dbReference type="AlphaFoldDB" id="A0A142EIM6"/>
<evidence type="ECO:0000256" key="3">
    <source>
        <dbReference type="ARBA" id="ARBA00022692"/>
    </source>
</evidence>
<evidence type="ECO:0000313" key="9">
    <source>
        <dbReference type="EMBL" id="AMQ54981.1"/>
    </source>
</evidence>
<evidence type="ECO:0000256" key="2">
    <source>
        <dbReference type="ARBA" id="ARBA00022448"/>
    </source>
</evidence>
<dbReference type="PANTHER" id="PTHR32468:SF0">
    <property type="entry name" value="K(+)_H(+) ANTIPORTER 1"/>
    <property type="match status" value="1"/>
</dbReference>
<gene>
    <name evidence="9" type="ORF">AO498_01165</name>
</gene>
<feature type="transmembrane region" description="Helical" evidence="7">
    <location>
        <begin position="240"/>
        <end position="258"/>
    </location>
</feature>
<feature type="transmembrane region" description="Helical" evidence="7">
    <location>
        <begin position="174"/>
        <end position="195"/>
    </location>
</feature>
<keyword evidence="2" id="KW-0813">Transport</keyword>
<feature type="transmembrane region" description="Helical" evidence="7">
    <location>
        <begin position="207"/>
        <end position="228"/>
    </location>
</feature>
<dbReference type="PATRIC" id="fig|1727163.4.peg.241"/>
<dbReference type="GO" id="GO:0016020">
    <property type="term" value="C:membrane"/>
    <property type="evidence" value="ECO:0007669"/>
    <property type="project" value="UniProtKB-SubCell"/>
</dbReference>
<dbReference type="GO" id="GO:0015297">
    <property type="term" value="F:antiporter activity"/>
    <property type="evidence" value="ECO:0007669"/>
    <property type="project" value="InterPro"/>
</dbReference>
<protein>
    <submittedName>
        <fullName evidence="9">Sodium:proton exchanger</fullName>
    </submittedName>
</protein>
<reference evidence="9 10" key="2">
    <citation type="journal article" date="2016" name="Genome Announc.">
        <title>Complete Genome Sequence of Algoriphagus sp. Strain M8-2, Isolated from a Brackish Lake.</title>
        <authorList>
            <person name="Muraguchi Y."/>
            <person name="Kushimoto K."/>
            <person name="Ohtsubo Y."/>
            <person name="Suzuki T."/>
            <person name="Dohra H."/>
            <person name="Kimbara K."/>
            <person name="Shintani M."/>
        </authorList>
    </citation>
    <scope>NUCLEOTIDE SEQUENCE [LARGE SCALE GENOMIC DNA]</scope>
    <source>
        <strain evidence="9 10">M8-2</strain>
    </source>
</reference>
<dbReference type="EMBL" id="CP012836">
    <property type="protein sequence ID" value="AMQ54981.1"/>
    <property type="molecule type" value="Genomic_DNA"/>
</dbReference>
<dbReference type="OrthoDB" id="9793589at2"/>
<comment type="subcellular location">
    <subcellularLocation>
        <location evidence="1">Membrane</location>
        <topology evidence="1">Multi-pass membrane protein</topology>
    </subcellularLocation>
</comment>
<keyword evidence="6 7" id="KW-0472">Membrane</keyword>